<feature type="compositionally biased region" description="Low complexity" evidence="1">
    <location>
        <begin position="34"/>
        <end position="45"/>
    </location>
</feature>
<proteinExistence type="predicted"/>
<dbReference type="RefSeq" id="WP_213123980.1">
    <property type="nucleotide sequence ID" value="NZ_JAGYPG010000001.1"/>
</dbReference>
<dbReference type="AlphaFoldDB" id="A0A942TE80"/>
<accession>A0A942TE80</accession>
<gene>
    <name evidence="3" type="ORF">KHA97_07035</name>
</gene>
<protein>
    <recommendedName>
        <fullName evidence="5">SPOR domain-containing protein</fullName>
    </recommendedName>
</protein>
<dbReference type="EMBL" id="JAGYPG010000001">
    <property type="protein sequence ID" value="MBS4194829.1"/>
    <property type="molecule type" value="Genomic_DNA"/>
</dbReference>
<feature type="transmembrane region" description="Helical" evidence="2">
    <location>
        <begin position="96"/>
        <end position="115"/>
    </location>
</feature>
<evidence type="ECO:0000256" key="2">
    <source>
        <dbReference type="SAM" id="Phobius"/>
    </source>
</evidence>
<dbReference type="Proteomes" id="UP000681414">
    <property type="component" value="Unassembled WGS sequence"/>
</dbReference>
<keyword evidence="4" id="KW-1185">Reference proteome</keyword>
<keyword evidence="2" id="KW-1133">Transmembrane helix</keyword>
<comment type="caution">
    <text evidence="3">The sequence shown here is derived from an EMBL/GenBank/DDBJ whole genome shotgun (WGS) entry which is preliminary data.</text>
</comment>
<name>A0A942TE80_9BACI</name>
<evidence type="ECO:0000313" key="3">
    <source>
        <dbReference type="EMBL" id="MBS4194829.1"/>
    </source>
</evidence>
<feature type="region of interest" description="Disordered" evidence="1">
    <location>
        <begin position="1"/>
        <end position="48"/>
    </location>
</feature>
<keyword evidence="2" id="KW-0812">Transmembrane</keyword>
<evidence type="ECO:0000256" key="1">
    <source>
        <dbReference type="SAM" id="MobiDB-lite"/>
    </source>
</evidence>
<evidence type="ECO:0008006" key="5">
    <source>
        <dbReference type="Google" id="ProtNLM"/>
    </source>
</evidence>
<keyword evidence="2" id="KW-0472">Membrane</keyword>
<feature type="compositionally biased region" description="Basic and acidic residues" evidence="1">
    <location>
        <begin position="1"/>
        <end position="10"/>
    </location>
</feature>
<evidence type="ECO:0000313" key="4">
    <source>
        <dbReference type="Proteomes" id="UP000681414"/>
    </source>
</evidence>
<reference evidence="3 4" key="1">
    <citation type="submission" date="2021-05" db="EMBL/GenBank/DDBJ databases">
        <title>Novel Bacillus species.</title>
        <authorList>
            <person name="Liu G."/>
        </authorList>
    </citation>
    <scope>NUCLEOTIDE SEQUENCE [LARGE SCALE GENOMIC DNA]</scope>
    <source>
        <strain evidence="4">FJAT-49780</strain>
    </source>
</reference>
<organism evidence="3 4">
    <name type="scientific">Lederbergia citri</name>
    <dbReference type="NCBI Taxonomy" id="2833580"/>
    <lineage>
        <taxon>Bacteria</taxon>
        <taxon>Bacillati</taxon>
        <taxon>Bacillota</taxon>
        <taxon>Bacilli</taxon>
        <taxon>Bacillales</taxon>
        <taxon>Bacillaceae</taxon>
        <taxon>Lederbergia</taxon>
    </lineage>
</organism>
<sequence>MDNEKGERNSTIKIKLNGREQTFSEETAIHDWQSATKETSAASSEETAEEDFEWVLPNVEKNEVPEYKIINATNDDIRNLPVKTWKKNIKPGFRGLFLSVFLAIAVGLIIGLIIFKTVIQTEDSHVALKETATPPVVEKETKKEMYSLTLPDITIPVLQGGQYSTEEAAVSAGENLSEFGVGKTVIEIEGKYYLFIGVSGDLSTAKSWVSKLKDQGLEEVWAKEISISGNTIELASKEEGDRLKSEINMFPKLAEESTNGYIKGVVSEEVLVESEKAIIGTFNEGLAKNLHSDLETAQKHLKNFQASESARNELLQAQQALLDFVKIYYGKSN</sequence>